<evidence type="ECO:0000256" key="3">
    <source>
        <dbReference type="ARBA" id="ARBA00022679"/>
    </source>
</evidence>
<feature type="active site" description="Proton acceptor" evidence="5">
    <location>
        <position position="116"/>
    </location>
</feature>
<feature type="domain" description="N-acetyltransferase" evidence="6">
    <location>
        <begin position="15"/>
        <end position="160"/>
    </location>
</feature>
<dbReference type="Gene3D" id="3.40.630.30">
    <property type="match status" value="1"/>
</dbReference>
<dbReference type="GO" id="GO:0008999">
    <property type="term" value="F:protein-N-terminal-alanine acetyltransferase activity"/>
    <property type="evidence" value="ECO:0007669"/>
    <property type="project" value="UniProtKB-UniRule"/>
</dbReference>
<evidence type="ECO:0000313" key="8">
    <source>
        <dbReference type="Proteomes" id="UP000269708"/>
    </source>
</evidence>
<keyword evidence="7" id="KW-0687">Ribonucleoprotein</keyword>
<dbReference type="InterPro" id="IPR050680">
    <property type="entry name" value="YpeA/RimI_acetyltransf"/>
</dbReference>
<dbReference type="EMBL" id="RKQN01000002">
    <property type="protein sequence ID" value="RPE79574.1"/>
    <property type="molecule type" value="Genomic_DNA"/>
</dbReference>
<organism evidence="7 8">
    <name type="scientific">Vulcaniibacterium tengchongense</name>
    <dbReference type="NCBI Taxonomy" id="1273429"/>
    <lineage>
        <taxon>Bacteria</taxon>
        <taxon>Pseudomonadati</taxon>
        <taxon>Pseudomonadota</taxon>
        <taxon>Gammaproteobacteria</taxon>
        <taxon>Lysobacterales</taxon>
        <taxon>Lysobacteraceae</taxon>
        <taxon>Vulcaniibacterium</taxon>
    </lineage>
</organism>
<evidence type="ECO:0000256" key="1">
    <source>
        <dbReference type="ARBA" id="ARBA00005395"/>
    </source>
</evidence>
<evidence type="ECO:0000259" key="6">
    <source>
        <dbReference type="PROSITE" id="PS51186"/>
    </source>
</evidence>
<sequence length="163" mass="18297">MNAHASSAGHRQRAAELRPMREDDLDAVHAVEVRAYEFPWTVGIFRDCLRADYPAWVLQQDGMVIGYFLMSLAAGEAHVLNICIDPAEQGRGHGRRLLRALLRIARGRGAERVFLEVRPSNAGAIALYHSEGFNEIGRRPRYYPARDGREDALVMAMELLPEA</sequence>
<keyword evidence="2 5" id="KW-0963">Cytoplasm</keyword>
<keyword evidence="4 5" id="KW-0012">Acyltransferase</keyword>
<gene>
    <name evidence="5" type="primary">rimI</name>
    <name evidence="7" type="ORF">EDC50_1395</name>
</gene>
<dbReference type="SUPFAM" id="SSF55729">
    <property type="entry name" value="Acyl-CoA N-acyltransferases (Nat)"/>
    <property type="match status" value="1"/>
</dbReference>
<comment type="similarity">
    <text evidence="1 5">Belongs to the acetyltransferase family. RimI subfamily.</text>
</comment>
<comment type="subcellular location">
    <subcellularLocation>
        <location evidence="5">Cytoplasm</location>
    </subcellularLocation>
</comment>
<protein>
    <recommendedName>
        <fullName evidence="5">[Ribosomal protein bS18]-alanine N-acetyltransferase</fullName>
        <ecNumber evidence="5">2.3.1.266</ecNumber>
    </recommendedName>
</protein>
<keyword evidence="8" id="KW-1185">Reference proteome</keyword>
<dbReference type="HAMAP" id="MF_02210">
    <property type="entry name" value="RimI"/>
    <property type="match status" value="1"/>
</dbReference>
<evidence type="ECO:0000313" key="7">
    <source>
        <dbReference type="EMBL" id="RPE79574.1"/>
    </source>
</evidence>
<name>A0A3N4W304_9GAMM</name>
<dbReference type="InterPro" id="IPR016181">
    <property type="entry name" value="Acyl_CoA_acyltransferase"/>
</dbReference>
<evidence type="ECO:0000256" key="4">
    <source>
        <dbReference type="ARBA" id="ARBA00023315"/>
    </source>
</evidence>
<dbReference type="PROSITE" id="PS51186">
    <property type="entry name" value="GNAT"/>
    <property type="match status" value="1"/>
</dbReference>
<dbReference type="GO" id="GO:0005840">
    <property type="term" value="C:ribosome"/>
    <property type="evidence" value="ECO:0007669"/>
    <property type="project" value="UniProtKB-KW"/>
</dbReference>
<dbReference type="PANTHER" id="PTHR43420:SF51">
    <property type="entry name" value="PEPTIDYL-LYSINE N-ACETYLTRANSFERASE YIAC"/>
    <property type="match status" value="1"/>
</dbReference>
<comment type="function">
    <text evidence="5">Acetylates the N-terminal alanine of ribosomal protein bS18.</text>
</comment>
<comment type="caution">
    <text evidence="5">Lacks conserved residue(s) required for the propagation of feature annotation.</text>
</comment>
<dbReference type="GO" id="GO:0005737">
    <property type="term" value="C:cytoplasm"/>
    <property type="evidence" value="ECO:0007669"/>
    <property type="project" value="UniProtKB-SubCell"/>
</dbReference>
<reference evidence="7 8" key="1">
    <citation type="submission" date="2018-11" db="EMBL/GenBank/DDBJ databases">
        <title>Genomic Encyclopedia of Type Strains, Phase IV (KMG-IV): sequencing the most valuable type-strain genomes for metagenomic binning, comparative biology and taxonomic classification.</title>
        <authorList>
            <person name="Goeker M."/>
        </authorList>
    </citation>
    <scope>NUCLEOTIDE SEQUENCE [LARGE SCALE GENOMIC DNA]</scope>
    <source>
        <strain evidence="7 8">DSM 25623</strain>
    </source>
</reference>
<dbReference type="NCBIfam" id="TIGR01575">
    <property type="entry name" value="rimI"/>
    <property type="match status" value="1"/>
</dbReference>
<dbReference type="EC" id="2.3.1.266" evidence="5"/>
<feature type="binding site" evidence="5">
    <location>
        <position position="121"/>
    </location>
    <ligand>
        <name>acetyl-CoA</name>
        <dbReference type="ChEBI" id="CHEBI:57288"/>
    </ligand>
</feature>
<dbReference type="PANTHER" id="PTHR43420">
    <property type="entry name" value="ACETYLTRANSFERASE"/>
    <property type="match status" value="1"/>
</dbReference>
<dbReference type="Pfam" id="PF00583">
    <property type="entry name" value="Acetyltransf_1"/>
    <property type="match status" value="1"/>
</dbReference>
<dbReference type="InterPro" id="IPR043690">
    <property type="entry name" value="RimI"/>
</dbReference>
<dbReference type="Proteomes" id="UP000269708">
    <property type="component" value="Unassembled WGS sequence"/>
</dbReference>
<evidence type="ECO:0000256" key="2">
    <source>
        <dbReference type="ARBA" id="ARBA00022490"/>
    </source>
</evidence>
<dbReference type="AlphaFoldDB" id="A0A3N4W304"/>
<comment type="catalytic activity">
    <reaction evidence="5">
        <text>N-terminal L-alanyl-[ribosomal protein bS18] + acetyl-CoA = N-terminal N(alpha)-acetyl-L-alanyl-[ribosomal protein bS18] + CoA + H(+)</text>
        <dbReference type="Rhea" id="RHEA:43756"/>
        <dbReference type="Rhea" id="RHEA-COMP:10676"/>
        <dbReference type="Rhea" id="RHEA-COMP:10677"/>
        <dbReference type="ChEBI" id="CHEBI:15378"/>
        <dbReference type="ChEBI" id="CHEBI:57287"/>
        <dbReference type="ChEBI" id="CHEBI:57288"/>
        <dbReference type="ChEBI" id="CHEBI:64718"/>
        <dbReference type="ChEBI" id="CHEBI:83683"/>
        <dbReference type="EC" id="2.3.1.266"/>
    </reaction>
</comment>
<keyword evidence="7" id="KW-0689">Ribosomal protein</keyword>
<keyword evidence="3 5" id="KW-0808">Transferase</keyword>
<comment type="caution">
    <text evidence="7">The sequence shown here is derived from an EMBL/GenBank/DDBJ whole genome shotgun (WGS) entry which is preliminary data.</text>
</comment>
<dbReference type="InterPro" id="IPR000182">
    <property type="entry name" value="GNAT_dom"/>
</dbReference>
<feature type="active site" description="Proton donor" evidence="5">
    <location>
        <position position="128"/>
    </location>
</feature>
<evidence type="ECO:0000256" key="5">
    <source>
        <dbReference type="HAMAP-Rule" id="MF_02210"/>
    </source>
</evidence>
<dbReference type="InterPro" id="IPR006464">
    <property type="entry name" value="AcTrfase_RimI/Ard1"/>
</dbReference>
<proteinExistence type="inferred from homology"/>
<accession>A0A3N4W304</accession>